<dbReference type="AlphaFoldDB" id="A0A8H8R3L8"/>
<dbReference type="InterPro" id="IPR056884">
    <property type="entry name" value="NPHP3-like_N"/>
</dbReference>
<dbReference type="Gene3D" id="3.40.50.300">
    <property type="entry name" value="P-loop containing nucleotide triphosphate hydrolases"/>
    <property type="match status" value="1"/>
</dbReference>
<feature type="signal peptide" evidence="3">
    <location>
        <begin position="1"/>
        <end position="23"/>
    </location>
</feature>
<keyword evidence="7" id="KW-1185">Reference proteome</keyword>
<dbReference type="InterPro" id="IPR031348">
    <property type="entry name" value="PigL_N"/>
</dbReference>
<evidence type="ECO:0000313" key="7">
    <source>
        <dbReference type="Proteomes" id="UP000431533"/>
    </source>
</evidence>
<dbReference type="Proteomes" id="UP000431533">
    <property type="component" value="Unassembled WGS sequence"/>
</dbReference>
<evidence type="ECO:0000259" key="4">
    <source>
        <dbReference type="Pfam" id="PF17111"/>
    </source>
</evidence>
<evidence type="ECO:0000256" key="2">
    <source>
        <dbReference type="SAM" id="MobiDB-lite"/>
    </source>
</evidence>
<sequence length="585" mass="64877">MDGLSGAASVIAVLQLATAVGSALKDYYEGVRDAREDIRKLYGSIKGLEGILGRLKDVAKGMSDETLLTQPLEGVRADLEDLMKKLQGSEASETRARRALQSLTWPFKKKDAEKLVVAIEKHKSSLSLLVGVESLHLGFEQFEITADIRADINKAQIQEERRRIIDWLSGGIPNPSQEHNIARDKHEETTGSWLIHDNNDYSGWLTAPNSFLWLNGGAGVGKSILCKYLPALKIISAILSSRDTPQSLQNEYERANVGQQKPTMKSCITMLKEVMAGFDNVYIVLDALDECPKIEDKRRRLLDLLRDICNWNLSSLHVLVTSRRETDIADSFTNFADELDHFTNIIAAGPQVEEDVKKYLQQQLQSSVFRKWKKSLRRDVEIALASKADGMFRLVALQLEALSRLRAESKIRSAMENLPQTLDAFYDRIILEIPEEDQDYANRALQWIAFAARPLSLKELAEAVIISPENEPCLRDEDRIMDSKGLLDIIPSGLIRAVHVEIEVDNTIEEFFNGPSEDTSEGYSNESSDGGHVGSVDGSVVESVNGNDAESVGGSGIESEDDSRSHDSFTSAGTIPNTICIMLVA</sequence>
<proteinExistence type="predicted"/>
<dbReference type="SUPFAM" id="SSF52540">
    <property type="entry name" value="P-loop containing nucleoside triphosphate hydrolases"/>
    <property type="match status" value="1"/>
</dbReference>
<dbReference type="OrthoDB" id="1577640at2759"/>
<evidence type="ECO:0000256" key="1">
    <source>
        <dbReference type="ARBA" id="ARBA00022737"/>
    </source>
</evidence>
<gene>
    <name evidence="6" type="primary">HET-E1_2</name>
    <name evidence="6" type="ORF">LHYA1_G003037</name>
</gene>
<dbReference type="InterPro" id="IPR027417">
    <property type="entry name" value="P-loop_NTPase"/>
</dbReference>
<dbReference type="PANTHER" id="PTHR10039:SF16">
    <property type="entry name" value="GPI INOSITOL-DEACYLASE"/>
    <property type="match status" value="1"/>
</dbReference>
<feature type="compositionally biased region" description="Low complexity" evidence="2">
    <location>
        <begin position="526"/>
        <end position="547"/>
    </location>
</feature>
<feature type="region of interest" description="Disordered" evidence="2">
    <location>
        <begin position="512"/>
        <end position="571"/>
    </location>
</feature>
<evidence type="ECO:0000313" key="6">
    <source>
        <dbReference type="EMBL" id="TVY27932.1"/>
    </source>
</evidence>
<dbReference type="RefSeq" id="XP_031006720.1">
    <property type="nucleotide sequence ID" value="XM_031148011.1"/>
</dbReference>
<comment type="caution">
    <text evidence="6">The sequence shown here is derived from an EMBL/GenBank/DDBJ whole genome shotgun (WGS) entry which is preliminary data.</text>
</comment>
<feature type="domain" description="Azaphilone pigments biosynthesis cluster protein L N-terminal" evidence="4">
    <location>
        <begin position="1"/>
        <end position="136"/>
    </location>
</feature>
<keyword evidence="3" id="KW-0732">Signal</keyword>
<dbReference type="GeneID" id="41983235"/>
<protein>
    <submittedName>
        <fullName evidence="6">Vegetative incompatibility protein HET-E-1</fullName>
    </submittedName>
</protein>
<name>A0A8H8R3L8_9HELO</name>
<keyword evidence="1" id="KW-0677">Repeat</keyword>
<dbReference type="EMBL" id="QGMH01000040">
    <property type="protein sequence ID" value="TVY27932.1"/>
    <property type="molecule type" value="Genomic_DNA"/>
</dbReference>
<dbReference type="Pfam" id="PF24883">
    <property type="entry name" value="NPHP3_N"/>
    <property type="match status" value="2"/>
</dbReference>
<dbReference type="PANTHER" id="PTHR10039">
    <property type="entry name" value="AMELOGENIN"/>
    <property type="match status" value="1"/>
</dbReference>
<feature type="domain" description="Nephrocystin 3-like N-terminal" evidence="5">
    <location>
        <begin position="190"/>
        <end position="229"/>
    </location>
</feature>
<dbReference type="Pfam" id="PF17111">
    <property type="entry name" value="PigL_N"/>
    <property type="match status" value="1"/>
</dbReference>
<evidence type="ECO:0000259" key="5">
    <source>
        <dbReference type="Pfam" id="PF24883"/>
    </source>
</evidence>
<reference evidence="6 7" key="1">
    <citation type="submission" date="2018-05" db="EMBL/GenBank/DDBJ databases">
        <title>Genome sequencing and assembly of the regulated plant pathogen Lachnellula willkommii and related sister species for the development of diagnostic species identification markers.</title>
        <authorList>
            <person name="Giroux E."/>
            <person name="Bilodeau G."/>
        </authorList>
    </citation>
    <scope>NUCLEOTIDE SEQUENCE [LARGE SCALE GENOMIC DNA]</scope>
    <source>
        <strain evidence="6 7">CBS 185.66</strain>
    </source>
</reference>
<organism evidence="6 7">
    <name type="scientific">Lachnellula hyalina</name>
    <dbReference type="NCBI Taxonomy" id="1316788"/>
    <lineage>
        <taxon>Eukaryota</taxon>
        <taxon>Fungi</taxon>
        <taxon>Dikarya</taxon>
        <taxon>Ascomycota</taxon>
        <taxon>Pezizomycotina</taxon>
        <taxon>Leotiomycetes</taxon>
        <taxon>Helotiales</taxon>
        <taxon>Lachnaceae</taxon>
        <taxon>Lachnellula</taxon>
    </lineage>
</organism>
<feature type="domain" description="Nephrocystin 3-like N-terminal" evidence="5">
    <location>
        <begin position="242"/>
        <end position="323"/>
    </location>
</feature>
<feature type="chain" id="PRO_5034980489" evidence="3">
    <location>
        <begin position="24"/>
        <end position="585"/>
    </location>
</feature>
<evidence type="ECO:0000256" key="3">
    <source>
        <dbReference type="SAM" id="SignalP"/>
    </source>
</evidence>
<accession>A0A8H8R3L8</accession>